<proteinExistence type="predicted"/>
<evidence type="ECO:0000313" key="2">
    <source>
        <dbReference type="Proteomes" id="UP000540685"/>
    </source>
</evidence>
<sequence length="101" mass="10553">MYLVHVTLRAPTPGHRPPPGLAALIRSLSGPADRIEHVCFHPAASPGPVVGVYLIADCLPAAEEGAVALCLRAVSTLPQMRGWTMTRAGVPLLAPRYGPPG</sequence>
<comment type="caution">
    <text evidence="1">The sequence shown here is derived from an EMBL/GenBank/DDBJ whole genome shotgun (WGS) entry which is preliminary data.</text>
</comment>
<protein>
    <submittedName>
        <fullName evidence="1">Uncharacterized protein</fullName>
    </submittedName>
</protein>
<accession>A0A7W9IP04</accession>
<gene>
    <name evidence="1" type="ORF">F4562_006705</name>
</gene>
<organism evidence="1 2">
    <name type="scientific">Streptosporangium becharense</name>
    <dbReference type="NCBI Taxonomy" id="1816182"/>
    <lineage>
        <taxon>Bacteria</taxon>
        <taxon>Bacillati</taxon>
        <taxon>Actinomycetota</taxon>
        <taxon>Actinomycetes</taxon>
        <taxon>Streptosporangiales</taxon>
        <taxon>Streptosporangiaceae</taxon>
        <taxon>Streptosporangium</taxon>
    </lineage>
</organism>
<dbReference type="Proteomes" id="UP000540685">
    <property type="component" value="Unassembled WGS sequence"/>
</dbReference>
<evidence type="ECO:0000313" key="1">
    <source>
        <dbReference type="EMBL" id="MBB5823643.1"/>
    </source>
</evidence>
<dbReference type="AlphaFoldDB" id="A0A7W9IP04"/>
<dbReference type="EMBL" id="JACHMP010000001">
    <property type="protein sequence ID" value="MBB5823643.1"/>
    <property type="molecule type" value="Genomic_DNA"/>
</dbReference>
<reference evidence="1 2" key="1">
    <citation type="submission" date="2020-08" db="EMBL/GenBank/DDBJ databases">
        <title>Sequencing the genomes of 1000 actinobacteria strains.</title>
        <authorList>
            <person name="Klenk H.-P."/>
        </authorList>
    </citation>
    <scope>NUCLEOTIDE SEQUENCE [LARGE SCALE GENOMIC DNA]</scope>
    <source>
        <strain evidence="1 2">DSM 46887</strain>
    </source>
</reference>
<dbReference type="RefSeq" id="WP_184546531.1">
    <property type="nucleotide sequence ID" value="NZ_JACHMP010000001.1"/>
</dbReference>
<name>A0A7W9IP04_9ACTN</name>
<keyword evidence="2" id="KW-1185">Reference proteome</keyword>